<organism evidence="1 2">
    <name type="scientific">Phytophthora sojae (strain P6497)</name>
    <name type="common">Soybean stem and root rot agent</name>
    <name type="synonym">Phytophthora megasperma f. sp. glycines</name>
    <dbReference type="NCBI Taxonomy" id="1094619"/>
    <lineage>
        <taxon>Eukaryota</taxon>
        <taxon>Sar</taxon>
        <taxon>Stramenopiles</taxon>
        <taxon>Oomycota</taxon>
        <taxon>Peronosporomycetes</taxon>
        <taxon>Peronosporales</taxon>
        <taxon>Peronosporaceae</taxon>
        <taxon>Phytophthora</taxon>
    </lineage>
</organism>
<dbReference type="RefSeq" id="XP_009516294.1">
    <property type="nucleotide sequence ID" value="XM_009517999.1"/>
</dbReference>
<sequence>MNIKYILLDVEGLVHTTIWNGHETVGMLKANLTSTNGTLFGNIDPMKLMIFRATKANGAFIPIESRRVRKMLSGKIPSLVAEVLSKENELKDVHFVNDVIPGTAAPSGVVHVLEAFGEMEIVCSLKGREGPPIELQVNIRDTNLHRVVGDALGTTKPDWKLFLSRERDGAWINTDSDDARALMRGQDH</sequence>
<proteinExistence type="predicted"/>
<accession>G4YE01</accession>
<dbReference type="AlphaFoldDB" id="G4YE01"/>
<dbReference type="Proteomes" id="UP000002640">
    <property type="component" value="Unassembled WGS sequence"/>
</dbReference>
<dbReference type="InParanoid" id="G4YE01"/>
<dbReference type="KEGG" id="psoj:PHYSODRAFT_294358"/>
<evidence type="ECO:0000313" key="2">
    <source>
        <dbReference type="Proteomes" id="UP000002640"/>
    </source>
</evidence>
<dbReference type="GeneID" id="20641082"/>
<evidence type="ECO:0000313" key="1">
    <source>
        <dbReference type="EMBL" id="EGZ29019.1"/>
    </source>
</evidence>
<name>G4YE01_PHYSP</name>
<protein>
    <submittedName>
        <fullName evidence="1">Uncharacterized protein</fullName>
    </submittedName>
</protein>
<keyword evidence="2" id="KW-1185">Reference proteome</keyword>
<reference evidence="1 2" key="1">
    <citation type="journal article" date="2006" name="Science">
        <title>Phytophthora genome sequences uncover evolutionary origins and mechanisms of pathogenesis.</title>
        <authorList>
            <person name="Tyler B.M."/>
            <person name="Tripathy S."/>
            <person name="Zhang X."/>
            <person name="Dehal P."/>
            <person name="Jiang R.H."/>
            <person name="Aerts A."/>
            <person name="Arredondo F.D."/>
            <person name="Baxter L."/>
            <person name="Bensasson D."/>
            <person name="Beynon J.L."/>
            <person name="Chapman J."/>
            <person name="Damasceno C.M."/>
            <person name="Dorrance A.E."/>
            <person name="Dou D."/>
            <person name="Dickerman A.W."/>
            <person name="Dubchak I.L."/>
            <person name="Garbelotto M."/>
            <person name="Gijzen M."/>
            <person name="Gordon S.G."/>
            <person name="Govers F."/>
            <person name="Grunwald N.J."/>
            <person name="Huang W."/>
            <person name="Ivors K.L."/>
            <person name="Jones R.W."/>
            <person name="Kamoun S."/>
            <person name="Krampis K."/>
            <person name="Lamour K.H."/>
            <person name="Lee M.K."/>
            <person name="McDonald W.H."/>
            <person name="Medina M."/>
            <person name="Meijer H.J."/>
            <person name="Nordberg E.K."/>
            <person name="Maclean D.J."/>
            <person name="Ospina-Giraldo M.D."/>
            <person name="Morris P.F."/>
            <person name="Phuntumart V."/>
            <person name="Putnam N.H."/>
            <person name="Rash S."/>
            <person name="Rose J.K."/>
            <person name="Sakihama Y."/>
            <person name="Salamov A.A."/>
            <person name="Savidor A."/>
            <person name="Scheuring C.F."/>
            <person name="Smith B.M."/>
            <person name="Sobral B.W."/>
            <person name="Terry A."/>
            <person name="Torto-Alalibo T.A."/>
            <person name="Win J."/>
            <person name="Xu Z."/>
            <person name="Zhang H."/>
            <person name="Grigoriev I.V."/>
            <person name="Rokhsar D.S."/>
            <person name="Boore J.L."/>
        </authorList>
    </citation>
    <scope>NUCLEOTIDE SEQUENCE [LARGE SCALE GENOMIC DNA]</scope>
    <source>
        <strain evidence="1 2">P6497</strain>
    </source>
</reference>
<gene>
    <name evidence="1" type="ORF">PHYSODRAFT_294358</name>
</gene>
<dbReference type="EMBL" id="JH159151">
    <property type="protein sequence ID" value="EGZ29019.1"/>
    <property type="molecule type" value="Genomic_DNA"/>
</dbReference>